<evidence type="ECO:0000259" key="11">
    <source>
        <dbReference type="PROSITE" id="PS52035"/>
    </source>
</evidence>
<reference evidence="12" key="1">
    <citation type="submission" date="2022-12" db="EMBL/GenBank/DDBJ databases">
        <title>Genome assemblies of Blomia tropicalis.</title>
        <authorList>
            <person name="Cui Y."/>
        </authorList>
    </citation>
    <scope>NUCLEOTIDE SEQUENCE</scope>
    <source>
        <tissue evidence="12">Adult mites</tissue>
    </source>
</reference>
<dbReference type="PROSITE" id="PS52035">
    <property type="entry name" value="PEPTIDASE_M14"/>
    <property type="match status" value="1"/>
</dbReference>
<dbReference type="PRINTS" id="PR00765">
    <property type="entry name" value="CRBOXYPTASEA"/>
</dbReference>
<dbReference type="InterPro" id="IPR000834">
    <property type="entry name" value="Peptidase_M14"/>
</dbReference>
<dbReference type="InterPro" id="IPR057246">
    <property type="entry name" value="CARBOXYPEPT_ZN_1"/>
</dbReference>
<evidence type="ECO:0000256" key="2">
    <source>
        <dbReference type="ARBA" id="ARBA00005988"/>
    </source>
</evidence>
<evidence type="ECO:0000256" key="7">
    <source>
        <dbReference type="ARBA" id="ARBA00022833"/>
    </source>
</evidence>
<dbReference type="GO" id="GO:0006518">
    <property type="term" value="P:peptide metabolic process"/>
    <property type="evidence" value="ECO:0007669"/>
    <property type="project" value="TreeGrafter"/>
</dbReference>
<feature type="domain" description="Peptidase M14" evidence="11">
    <location>
        <begin position="31"/>
        <end position="322"/>
    </location>
</feature>
<evidence type="ECO:0000256" key="10">
    <source>
        <dbReference type="SAM" id="SignalP"/>
    </source>
</evidence>
<dbReference type="GO" id="GO:0008270">
    <property type="term" value="F:zinc ion binding"/>
    <property type="evidence" value="ECO:0007669"/>
    <property type="project" value="InterPro"/>
</dbReference>
<feature type="signal peptide" evidence="10">
    <location>
        <begin position="1"/>
        <end position="15"/>
    </location>
</feature>
<evidence type="ECO:0000256" key="4">
    <source>
        <dbReference type="ARBA" id="ARBA00022670"/>
    </source>
</evidence>
<dbReference type="PROSITE" id="PS00133">
    <property type="entry name" value="CARBOXYPEPT_ZN_2"/>
    <property type="match status" value="1"/>
</dbReference>
<dbReference type="SMART" id="SM00631">
    <property type="entry name" value="Zn_pept"/>
    <property type="match status" value="1"/>
</dbReference>
<dbReference type="PANTHER" id="PTHR11532">
    <property type="entry name" value="PROTEASE M14 CARBOXYPEPTIDASE"/>
    <property type="match status" value="1"/>
</dbReference>
<dbReference type="OMA" id="GGCMELT"/>
<keyword evidence="13" id="KW-1185">Reference proteome</keyword>
<dbReference type="InterPro" id="IPR057247">
    <property type="entry name" value="CARBOXYPEPT_ZN_2"/>
</dbReference>
<dbReference type="EMBL" id="JAPWDV010000002">
    <property type="protein sequence ID" value="KAJ6219327.1"/>
    <property type="molecule type" value="Genomic_DNA"/>
</dbReference>
<organism evidence="12 13">
    <name type="scientific">Blomia tropicalis</name>
    <name type="common">Mite</name>
    <dbReference type="NCBI Taxonomy" id="40697"/>
    <lineage>
        <taxon>Eukaryota</taxon>
        <taxon>Metazoa</taxon>
        <taxon>Ecdysozoa</taxon>
        <taxon>Arthropoda</taxon>
        <taxon>Chelicerata</taxon>
        <taxon>Arachnida</taxon>
        <taxon>Acari</taxon>
        <taxon>Acariformes</taxon>
        <taxon>Sarcoptiformes</taxon>
        <taxon>Astigmata</taxon>
        <taxon>Glycyphagoidea</taxon>
        <taxon>Echimyopodidae</taxon>
        <taxon>Blomia</taxon>
    </lineage>
</organism>
<keyword evidence="8" id="KW-0325">Glycoprotein</keyword>
<keyword evidence="3" id="KW-0121">Carboxypeptidase</keyword>
<dbReference type="Pfam" id="PF00246">
    <property type="entry name" value="Peptidase_M14"/>
    <property type="match status" value="1"/>
</dbReference>
<dbReference type="GO" id="GO:0004181">
    <property type="term" value="F:metallocarboxypeptidase activity"/>
    <property type="evidence" value="ECO:0007669"/>
    <property type="project" value="InterPro"/>
</dbReference>
<dbReference type="GO" id="GO:0016485">
    <property type="term" value="P:protein processing"/>
    <property type="evidence" value="ECO:0007669"/>
    <property type="project" value="TreeGrafter"/>
</dbReference>
<dbReference type="FunFam" id="3.40.630.10:FF:000020">
    <property type="entry name" value="Carboxypeptidase D"/>
    <property type="match status" value="1"/>
</dbReference>
<dbReference type="Gene3D" id="2.60.40.1120">
    <property type="entry name" value="Carboxypeptidase-like, regulatory domain"/>
    <property type="match status" value="1"/>
</dbReference>
<evidence type="ECO:0000256" key="8">
    <source>
        <dbReference type="ARBA" id="ARBA00023180"/>
    </source>
</evidence>
<dbReference type="SUPFAM" id="SSF49464">
    <property type="entry name" value="Carboxypeptidase regulatory domain-like"/>
    <property type="match status" value="1"/>
</dbReference>
<comment type="caution">
    <text evidence="12">The sequence shown here is derived from an EMBL/GenBank/DDBJ whole genome shotgun (WGS) entry which is preliminary data.</text>
</comment>
<gene>
    <name evidence="12" type="ORF">RDWZM_005139</name>
</gene>
<dbReference type="CDD" id="cd11308">
    <property type="entry name" value="Peptidase_M14NE-CP-C_like"/>
    <property type="match status" value="1"/>
</dbReference>
<comment type="similarity">
    <text evidence="2 9">Belongs to the peptidase M14 family.</text>
</comment>
<keyword evidence="10" id="KW-0732">Signal</keyword>
<evidence type="ECO:0000256" key="6">
    <source>
        <dbReference type="ARBA" id="ARBA00022801"/>
    </source>
</evidence>
<dbReference type="Proteomes" id="UP001142055">
    <property type="component" value="Chromosome 2"/>
</dbReference>
<dbReference type="PANTHER" id="PTHR11532:SF84">
    <property type="entry name" value="CARBOXYPEPTIDASE M"/>
    <property type="match status" value="1"/>
</dbReference>
<dbReference type="InterPro" id="IPR050753">
    <property type="entry name" value="Peptidase_M14_domain"/>
</dbReference>
<dbReference type="Pfam" id="PF13620">
    <property type="entry name" value="CarboxypepD_reg"/>
    <property type="match status" value="1"/>
</dbReference>
<evidence type="ECO:0000313" key="13">
    <source>
        <dbReference type="Proteomes" id="UP001142055"/>
    </source>
</evidence>
<dbReference type="SUPFAM" id="SSF53187">
    <property type="entry name" value="Zn-dependent exopeptidases"/>
    <property type="match status" value="1"/>
</dbReference>
<evidence type="ECO:0000256" key="1">
    <source>
        <dbReference type="ARBA" id="ARBA00001947"/>
    </source>
</evidence>
<protein>
    <recommendedName>
        <fullName evidence="11">Peptidase M14 domain-containing protein</fullName>
    </recommendedName>
</protein>
<proteinExistence type="inferred from homology"/>
<keyword evidence="6" id="KW-0378">Hydrolase</keyword>
<dbReference type="PROSITE" id="PS00132">
    <property type="entry name" value="CARBOXYPEPT_ZN_1"/>
    <property type="match status" value="1"/>
</dbReference>
<feature type="active site" description="Proton donor/acceptor" evidence="9">
    <location>
        <position position="292"/>
    </location>
</feature>
<keyword evidence="5" id="KW-0479">Metal-binding</keyword>
<comment type="cofactor">
    <cofactor evidence="1">
        <name>Zn(2+)</name>
        <dbReference type="ChEBI" id="CHEBI:29105"/>
    </cofactor>
</comment>
<name>A0A9Q0M7F9_BLOTA</name>
<sequence length="471" mass="53400">MFITLTLIIIGNVRCQQQLMNTKTAAGSISSPSTAKPIKTTKNIRRVTFPDITKLYSIGKSVQGRELWVISVTSHNSSTDPDTDLKPNVKYVANMHANEAIGREMVLHLLAHLVNHSNKSTNVKNLLRHTRIHLMPSMNPDGFEKAIEGKCQSGPGRHNAANVDLNRNFPDRFFKSNVAEQPETAAIRKWIHEKQFALSLNIHGGALVVNYPFDGSQNHSESHIEKSPDHDTFVHLALALAKRHPKLRQKVQCIQEEWFENGITNGNAWYPIRGSMQDYNYINGGCMELTFEISCCKYPPKSELVSFWNDNKIPLLTFLTEVHKGVKGRIYDSNTEHRIANANITILGREMTFHSDSNGRFWRILLPGDYVLVVKANGYQTLQKQFTVSEHKITVINVYMAPIVRHSRSHNLQQQKYLIKKGQNYDELLMGQSAALTMVKNGTNSQQRIQLQIVPLIMLVWAILTIVNKNC</sequence>
<evidence type="ECO:0000256" key="9">
    <source>
        <dbReference type="PROSITE-ProRule" id="PRU01379"/>
    </source>
</evidence>
<dbReference type="AlphaFoldDB" id="A0A9Q0M7F9"/>
<evidence type="ECO:0000313" key="12">
    <source>
        <dbReference type="EMBL" id="KAJ6219327.1"/>
    </source>
</evidence>
<dbReference type="InterPro" id="IPR008969">
    <property type="entry name" value="CarboxyPept-like_regulatory"/>
</dbReference>
<evidence type="ECO:0000256" key="5">
    <source>
        <dbReference type="ARBA" id="ARBA00022723"/>
    </source>
</evidence>
<dbReference type="GO" id="GO:0005615">
    <property type="term" value="C:extracellular space"/>
    <property type="evidence" value="ECO:0007669"/>
    <property type="project" value="TreeGrafter"/>
</dbReference>
<dbReference type="Gene3D" id="3.40.630.10">
    <property type="entry name" value="Zn peptidases"/>
    <property type="match status" value="1"/>
</dbReference>
<keyword evidence="7" id="KW-0862">Zinc</keyword>
<evidence type="ECO:0000256" key="3">
    <source>
        <dbReference type="ARBA" id="ARBA00022645"/>
    </source>
</evidence>
<feature type="chain" id="PRO_5040358108" description="Peptidase M14 domain-containing protein" evidence="10">
    <location>
        <begin position="16"/>
        <end position="471"/>
    </location>
</feature>
<keyword evidence="4" id="KW-0645">Protease</keyword>
<accession>A0A9Q0M7F9</accession>